<evidence type="ECO:0000313" key="1">
    <source>
        <dbReference type="EMBL" id="QAY73332.1"/>
    </source>
</evidence>
<dbReference type="EMBL" id="CP035491">
    <property type="protein sequence ID" value="QAY73332.1"/>
    <property type="molecule type" value="Genomic_DNA"/>
</dbReference>
<dbReference type="RefSeq" id="WP_129190474.1">
    <property type="nucleotide sequence ID" value="NZ_CP035491.1"/>
</dbReference>
<name>A0A4P6FBG5_9MICO</name>
<dbReference type="AlphaFoldDB" id="A0A4P6FBG5"/>
<protein>
    <submittedName>
        <fullName evidence="1">Uncharacterized protein</fullName>
    </submittedName>
</protein>
<evidence type="ECO:0000313" key="2">
    <source>
        <dbReference type="Proteomes" id="UP000291259"/>
    </source>
</evidence>
<sequence>MKTSELLTSLRLGSEVAESDDELQDLFVPIAAFHEMVYDEADLILGPKGSGKTAIFRMMADDDFAIASLDDVDILPAFNTQGDIMFQHLRREIGMPTEEQLRTVWTAYILTFAGWHIVEMYNTPAVEKLKEVLELAGLPQSGQKPQSIWKALVDRFARLTKPIGVEAKLGMGTGMPNVEGRLEYQEESPTPTPQKDSAFASLDVNAVVLAMIDALRSTGRRCWIIFDRLDEAFEDDPEFERLALRALMRAHSNISSYGKEFRTKLFLRDDVLDRVTNDAGFVNLTHLRSMRISWTRNQLLDMLVKRIIISDLALKHLHHRGVKNQAGVLRAILPTVNESSGRKSRGNRSSELIDPLTYLISKSSDATLEINPRNVISMIRSARTIELAACQVRDPELNGNAQPPIKQESFVRAWQQLSSKRLVDTLYAENNSLREIIESFRNGPQGFGGNFLRSHLNQSGVPSSEIDSKLRALQYCGFLKLTGRNLYRIADLYRPGLGLNPQTIKGAGAARSAEPKLT</sequence>
<organism evidence="1 2">
    <name type="scientific">Agromyces protaetiae</name>
    <dbReference type="NCBI Taxonomy" id="2509455"/>
    <lineage>
        <taxon>Bacteria</taxon>
        <taxon>Bacillati</taxon>
        <taxon>Actinomycetota</taxon>
        <taxon>Actinomycetes</taxon>
        <taxon>Micrococcales</taxon>
        <taxon>Microbacteriaceae</taxon>
        <taxon>Agromyces</taxon>
    </lineage>
</organism>
<gene>
    <name evidence="1" type="ORF">ET445_08225</name>
</gene>
<dbReference type="Proteomes" id="UP000291259">
    <property type="component" value="Chromosome"/>
</dbReference>
<accession>A0A4P6FBG5</accession>
<dbReference type="InterPro" id="IPR059206">
    <property type="entry name" value="Sll1717-like"/>
</dbReference>
<reference evidence="1 2" key="1">
    <citation type="submission" date="2019-01" db="EMBL/GenBank/DDBJ databases">
        <title>Genome sequencing of strain FW100M-8.</title>
        <authorList>
            <person name="Heo J."/>
            <person name="Kim S.-J."/>
            <person name="Kim J.-S."/>
            <person name="Hong S.-B."/>
            <person name="Kwon S.-W."/>
        </authorList>
    </citation>
    <scope>NUCLEOTIDE SEQUENCE [LARGE SCALE GENOMIC DNA]</scope>
    <source>
        <strain evidence="1 2">FW100M-8</strain>
    </source>
</reference>
<dbReference type="SUPFAM" id="SSF53795">
    <property type="entry name" value="PEP carboxykinase-like"/>
    <property type="match status" value="1"/>
</dbReference>
<keyword evidence="2" id="KW-1185">Reference proteome</keyword>
<proteinExistence type="predicted"/>
<dbReference type="NCBIfam" id="NF047389">
    <property type="entry name" value="ATPase_Sll1717"/>
    <property type="match status" value="1"/>
</dbReference>
<dbReference type="KEGG" id="agf:ET445_08225"/>
<dbReference type="OrthoDB" id="8444549at2"/>